<evidence type="ECO:0000256" key="13">
    <source>
        <dbReference type="ARBA" id="ARBA00023146"/>
    </source>
</evidence>
<dbReference type="InterPro" id="IPR045060">
    <property type="entry name" value="Phe-tRNA-ligase_IIc_bsu"/>
</dbReference>
<dbReference type="Gene3D" id="3.50.40.10">
    <property type="entry name" value="Phenylalanyl-trna Synthetase, Chain B, domain 3"/>
    <property type="match status" value="1"/>
</dbReference>
<feature type="domain" description="TRNA-binding" evidence="17">
    <location>
        <begin position="42"/>
        <end position="154"/>
    </location>
</feature>
<evidence type="ECO:0000313" key="20">
    <source>
        <dbReference type="EMBL" id="ETK01349.1"/>
    </source>
</evidence>
<dbReference type="InterPro" id="IPR020825">
    <property type="entry name" value="Phe-tRNA_synthase-like_B3/B4"/>
</dbReference>
<evidence type="ECO:0000256" key="15">
    <source>
        <dbReference type="HAMAP-Rule" id="MF_00283"/>
    </source>
</evidence>
<dbReference type="SMART" id="SM00873">
    <property type="entry name" value="B3_4"/>
    <property type="match status" value="1"/>
</dbReference>
<dbReference type="PROSITE" id="PS50886">
    <property type="entry name" value="TRBD"/>
    <property type="match status" value="1"/>
</dbReference>
<dbReference type="EMBL" id="AYUF01000485">
    <property type="protein sequence ID" value="ETK01349.1"/>
    <property type="molecule type" value="Genomic_DNA"/>
</dbReference>
<dbReference type="InterPro" id="IPR005147">
    <property type="entry name" value="tRNA_synthase_B5-dom"/>
</dbReference>
<evidence type="ECO:0000256" key="11">
    <source>
        <dbReference type="ARBA" id="ARBA00022884"/>
    </source>
</evidence>
<evidence type="ECO:0000256" key="10">
    <source>
        <dbReference type="ARBA" id="ARBA00022842"/>
    </source>
</evidence>
<dbReference type="InterPro" id="IPR005146">
    <property type="entry name" value="B3/B4_tRNA-bd"/>
</dbReference>
<keyword evidence="13 15" id="KW-0030">Aminoacyl-tRNA synthetase</keyword>
<dbReference type="InterPro" id="IPR041616">
    <property type="entry name" value="PheRS_beta_core"/>
</dbReference>
<dbReference type="Gene3D" id="3.30.70.380">
    <property type="entry name" value="Ferrodoxin-fold anticodon-binding domain"/>
    <property type="match status" value="1"/>
</dbReference>
<comment type="cofactor">
    <cofactor evidence="15">
        <name>Mg(2+)</name>
        <dbReference type="ChEBI" id="CHEBI:18420"/>
    </cofactor>
    <text evidence="15">Binds 2 magnesium ions per tetramer.</text>
</comment>
<dbReference type="PROSITE" id="PS51483">
    <property type="entry name" value="B5"/>
    <property type="match status" value="1"/>
</dbReference>
<evidence type="ECO:0000256" key="8">
    <source>
        <dbReference type="ARBA" id="ARBA00022741"/>
    </source>
</evidence>
<evidence type="ECO:0000256" key="7">
    <source>
        <dbReference type="ARBA" id="ARBA00022723"/>
    </source>
</evidence>
<evidence type="ECO:0000259" key="17">
    <source>
        <dbReference type="PROSITE" id="PS50886"/>
    </source>
</evidence>
<dbReference type="CDD" id="cd02796">
    <property type="entry name" value="tRNA_bind_bactPheRS"/>
    <property type="match status" value="1"/>
</dbReference>
<keyword evidence="12 15" id="KW-0648">Protein biosynthesis</keyword>
<dbReference type="SMART" id="SM00896">
    <property type="entry name" value="FDX-ACB"/>
    <property type="match status" value="1"/>
</dbReference>
<dbReference type="GO" id="GO:0009328">
    <property type="term" value="C:phenylalanine-tRNA ligase complex"/>
    <property type="evidence" value="ECO:0007669"/>
    <property type="project" value="TreeGrafter"/>
</dbReference>
<dbReference type="InterPro" id="IPR002547">
    <property type="entry name" value="tRNA-bd_dom"/>
</dbReference>
<dbReference type="NCBIfam" id="TIGR00472">
    <property type="entry name" value="pheT_bact"/>
    <property type="match status" value="1"/>
</dbReference>
<dbReference type="Pfam" id="PF17759">
    <property type="entry name" value="tRNA_synthFbeta"/>
    <property type="match status" value="1"/>
</dbReference>
<dbReference type="HAMAP" id="MF_00283">
    <property type="entry name" value="Phe_tRNA_synth_beta1"/>
    <property type="match status" value="1"/>
</dbReference>
<dbReference type="Pfam" id="PF03483">
    <property type="entry name" value="B3_4"/>
    <property type="match status" value="1"/>
</dbReference>
<evidence type="ECO:0000256" key="16">
    <source>
        <dbReference type="PROSITE-ProRule" id="PRU00209"/>
    </source>
</evidence>
<protein>
    <recommendedName>
        <fullName evidence="15">Phenylalanine--tRNA ligase beta subunit</fullName>
        <ecNumber evidence="15">6.1.1.20</ecNumber>
    </recommendedName>
    <alternativeName>
        <fullName evidence="15">Phenylalanyl-tRNA synthetase beta subunit</fullName>
        <shortName evidence="15">PheRS</shortName>
    </alternativeName>
</protein>
<accession>W2C2A6</accession>
<dbReference type="FunFam" id="3.50.40.10:FF:000001">
    <property type="entry name" value="Phenylalanine--tRNA ligase beta subunit"/>
    <property type="match status" value="1"/>
</dbReference>
<dbReference type="SUPFAM" id="SSF46955">
    <property type="entry name" value="Putative DNA-binding domain"/>
    <property type="match status" value="1"/>
</dbReference>
<dbReference type="Pfam" id="PF03484">
    <property type="entry name" value="B5"/>
    <property type="match status" value="1"/>
</dbReference>
<keyword evidence="11 16" id="KW-0694">RNA-binding</keyword>
<dbReference type="InterPro" id="IPR004532">
    <property type="entry name" value="Phe-tRNA-ligase_IIc_bsu_bact"/>
</dbReference>
<dbReference type="Pfam" id="PF01588">
    <property type="entry name" value="tRNA_bind"/>
    <property type="match status" value="1"/>
</dbReference>
<keyword evidence="10 15" id="KW-0460">Magnesium</keyword>
<evidence type="ECO:0000256" key="6">
    <source>
        <dbReference type="ARBA" id="ARBA00022598"/>
    </source>
</evidence>
<dbReference type="Pfam" id="PF03147">
    <property type="entry name" value="FDX-ACB"/>
    <property type="match status" value="1"/>
</dbReference>
<dbReference type="PROSITE" id="PS51447">
    <property type="entry name" value="FDX_ACB"/>
    <property type="match status" value="1"/>
</dbReference>
<dbReference type="InterPro" id="IPR012340">
    <property type="entry name" value="NA-bd_OB-fold"/>
</dbReference>
<reference evidence="20 21" key="1">
    <citation type="submission" date="2013-11" db="EMBL/GenBank/DDBJ databases">
        <title>Single cell genomics of uncultured Tannerella BU063 (oral taxon 286).</title>
        <authorList>
            <person name="Beall C.J."/>
            <person name="Campbell A.G."/>
            <person name="Griffen A.L."/>
            <person name="Podar M."/>
            <person name="Leys E.J."/>
        </authorList>
    </citation>
    <scope>NUCLEOTIDE SEQUENCE [LARGE SCALE GENOMIC DNA]</scope>
    <source>
        <strain evidence="20">Cell 2</strain>
    </source>
</reference>
<evidence type="ECO:0000256" key="2">
    <source>
        <dbReference type="ARBA" id="ARBA00008653"/>
    </source>
</evidence>
<keyword evidence="6 15" id="KW-0436">Ligase</keyword>
<feature type="binding site" evidence="15">
    <location>
        <position position="473"/>
    </location>
    <ligand>
        <name>Mg(2+)</name>
        <dbReference type="ChEBI" id="CHEBI:18420"/>
        <note>shared with alpha subunit</note>
    </ligand>
</feature>
<dbReference type="GO" id="GO:0006432">
    <property type="term" value="P:phenylalanyl-tRNA aminoacylation"/>
    <property type="evidence" value="ECO:0007669"/>
    <property type="project" value="UniProtKB-UniRule"/>
</dbReference>
<comment type="subunit">
    <text evidence="3 15">Tetramer of two alpha and two beta subunits.</text>
</comment>
<dbReference type="SUPFAM" id="SSF50249">
    <property type="entry name" value="Nucleic acid-binding proteins"/>
    <property type="match status" value="1"/>
</dbReference>
<dbReference type="FunFam" id="2.40.50.140:FF:000045">
    <property type="entry name" value="Phenylalanine--tRNA ligase beta subunit"/>
    <property type="match status" value="1"/>
</dbReference>
<feature type="domain" description="FDX-ACB" evidence="18">
    <location>
        <begin position="729"/>
        <end position="822"/>
    </location>
</feature>
<dbReference type="FunFam" id="3.30.70.380:FF:000001">
    <property type="entry name" value="Phenylalanine--tRNA ligase beta subunit"/>
    <property type="match status" value="1"/>
</dbReference>
<keyword evidence="5 16" id="KW-0820">tRNA-binding</keyword>
<proteinExistence type="inferred from homology"/>
<dbReference type="InterPro" id="IPR045864">
    <property type="entry name" value="aa-tRNA-synth_II/BPL/LPL"/>
</dbReference>
<dbReference type="InterPro" id="IPR005121">
    <property type="entry name" value="Fdx_antiC-bd"/>
</dbReference>
<evidence type="ECO:0000256" key="3">
    <source>
        <dbReference type="ARBA" id="ARBA00011209"/>
    </source>
</evidence>
<keyword evidence="8 15" id="KW-0547">Nucleotide-binding</keyword>
<dbReference type="PATRIC" id="fig|1411148.3.peg.1698"/>
<dbReference type="PANTHER" id="PTHR10947:SF0">
    <property type="entry name" value="PHENYLALANINE--TRNA LIGASE BETA SUBUNIT"/>
    <property type="match status" value="1"/>
</dbReference>
<comment type="catalytic activity">
    <reaction evidence="14 15">
        <text>tRNA(Phe) + L-phenylalanine + ATP = L-phenylalanyl-tRNA(Phe) + AMP + diphosphate + H(+)</text>
        <dbReference type="Rhea" id="RHEA:19413"/>
        <dbReference type="Rhea" id="RHEA-COMP:9668"/>
        <dbReference type="Rhea" id="RHEA-COMP:9699"/>
        <dbReference type="ChEBI" id="CHEBI:15378"/>
        <dbReference type="ChEBI" id="CHEBI:30616"/>
        <dbReference type="ChEBI" id="CHEBI:33019"/>
        <dbReference type="ChEBI" id="CHEBI:58095"/>
        <dbReference type="ChEBI" id="CHEBI:78442"/>
        <dbReference type="ChEBI" id="CHEBI:78531"/>
        <dbReference type="ChEBI" id="CHEBI:456215"/>
        <dbReference type="EC" id="6.1.1.20"/>
    </reaction>
</comment>
<dbReference type="GO" id="GO:0000049">
    <property type="term" value="F:tRNA binding"/>
    <property type="evidence" value="ECO:0007669"/>
    <property type="project" value="UniProtKB-UniRule"/>
</dbReference>
<organism evidence="20 21">
    <name type="scientific">Tannerella sp. oral taxon BU063 isolate Cell 2</name>
    <dbReference type="NCBI Taxonomy" id="1411148"/>
    <lineage>
        <taxon>Bacteria</taxon>
        <taxon>Pseudomonadati</taxon>
        <taxon>Bacteroidota</taxon>
        <taxon>Bacteroidia</taxon>
        <taxon>Bacteroidales</taxon>
        <taxon>Tannerellaceae</taxon>
        <taxon>Tannerella</taxon>
    </lineage>
</organism>
<dbReference type="Gene3D" id="3.30.930.10">
    <property type="entry name" value="Bira Bifunctional Protein, Domain 2"/>
    <property type="match status" value="1"/>
</dbReference>
<dbReference type="Gene3D" id="2.40.50.140">
    <property type="entry name" value="Nucleic acid-binding proteins"/>
    <property type="match status" value="1"/>
</dbReference>
<comment type="similarity">
    <text evidence="2 15">Belongs to the phenylalanyl-tRNA synthetase beta subunit family. Type 1 subfamily.</text>
</comment>
<dbReference type="PANTHER" id="PTHR10947">
    <property type="entry name" value="PHENYLALANYL-TRNA SYNTHETASE BETA CHAIN AND LEUCINE-RICH REPEAT-CONTAINING PROTEIN 47"/>
    <property type="match status" value="1"/>
</dbReference>
<keyword evidence="7 15" id="KW-0479">Metal-binding</keyword>
<dbReference type="SUPFAM" id="SSF55681">
    <property type="entry name" value="Class II aaRS and biotin synthetases"/>
    <property type="match status" value="1"/>
</dbReference>
<dbReference type="Proteomes" id="UP000018837">
    <property type="component" value="Unassembled WGS sequence"/>
</dbReference>
<evidence type="ECO:0000256" key="5">
    <source>
        <dbReference type="ARBA" id="ARBA00022555"/>
    </source>
</evidence>
<comment type="subcellular location">
    <subcellularLocation>
        <location evidence="1 15">Cytoplasm</location>
    </subcellularLocation>
</comment>
<evidence type="ECO:0000259" key="19">
    <source>
        <dbReference type="PROSITE" id="PS51483"/>
    </source>
</evidence>
<dbReference type="GO" id="GO:0000287">
    <property type="term" value="F:magnesium ion binding"/>
    <property type="evidence" value="ECO:0007669"/>
    <property type="project" value="UniProtKB-UniRule"/>
</dbReference>
<feature type="domain" description="B5" evidence="19">
    <location>
        <begin position="413"/>
        <end position="489"/>
    </location>
</feature>
<evidence type="ECO:0000256" key="9">
    <source>
        <dbReference type="ARBA" id="ARBA00022840"/>
    </source>
</evidence>
<feature type="binding site" evidence="15">
    <location>
        <position position="467"/>
    </location>
    <ligand>
        <name>Mg(2+)</name>
        <dbReference type="ChEBI" id="CHEBI:18420"/>
        <note>shared with alpha subunit</note>
    </ligand>
</feature>
<feature type="binding site" evidence="15">
    <location>
        <position position="476"/>
    </location>
    <ligand>
        <name>Mg(2+)</name>
        <dbReference type="ChEBI" id="CHEBI:18420"/>
        <note>shared with alpha subunit</note>
    </ligand>
</feature>
<keyword evidence="9 15" id="KW-0067">ATP-binding</keyword>
<dbReference type="SUPFAM" id="SSF56037">
    <property type="entry name" value="PheT/TilS domain"/>
    <property type="match status" value="1"/>
</dbReference>
<evidence type="ECO:0000256" key="14">
    <source>
        <dbReference type="ARBA" id="ARBA00049255"/>
    </source>
</evidence>
<dbReference type="CDD" id="cd00769">
    <property type="entry name" value="PheRS_beta_core"/>
    <property type="match status" value="1"/>
</dbReference>
<sequence length="822" mass="91055">MNISYNWLRDYLPFDLTPDEVAAALTSIGLETGSVETVQSVRGGLAGLVTGRVLTCTAHPNSDHLHLTTVDVGGDEPLKIVCGAPNVAAGQMVVVAVIGTKLYDGDKEFVIKKSKIRGEESFGMICAEDEIGVGASHDGIIVLPADTPVGLPAAAYYKVETDHVLEVDITPNRVDATSHYGVARDLAAYLQQRGTPVALQRPSTEGFGMDDPSPAIAIESVDPEGCPRYSGLTIRGVTVRESPEWLRRRLMAIGLRPINNVVDVTNYVLHELGQPLHAFDAAKIAGGRIQVRTMPAGTPFTTLDGIERTLTADDLMICDAEKPMCIGGVFGGLDSGVTESTTDIFLESACFNPTWIRRTARRFGLSTDASFRFERGLDPNGTIEVLKRAALLIREVAGGRITGEIQDVYPNKVEPYAVDITFRKIDETIGQTIPPETVKSILRSLEIEIAHETPEGLSLRVPVYRIDVRRDVDVIEDILRIYGYNNVAFDDRVQSTLSYRTPTDRSQRLESLISEQLCGAGFHEIMNNSLTRRSNYEGLTTMPADACVTLMNPLSADLNVMRQTLLFGGLQTIAHNINHKQRNLRFFEFGNCYTRRAEGPSAEADTPLKGFEEEHRLGLWLSGTRTENSWLHADEQTSVYELKAYVENILRRLGVDEKKTVRRTFTNEIYSSGMTIETAAGRTLAAFGIVDRRIARQADIDTEVSFAELSWTALMKETRRATTVFSEIPKFPEVRRDLALLVDTAVTFAQIEQTAAETDRKLLRRVVLFDVYEGKNLPAGKKSYAVSFYLQDAERTLTDRRIDDLMAKLRRNLESKLGAQLR</sequence>
<gene>
    <name evidence="15" type="primary">pheT</name>
    <name evidence="20" type="ORF">N425_10490</name>
</gene>
<dbReference type="SUPFAM" id="SSF54991">
    <property type="entry name" value="Anticodon-binding domain of PheRS"/>
    <property type="match status" value="1"/>
</dbReference>
<feature type="binding site" evidence="15">
    <location>
        <position position="477"/>
    </location>
    <ligand>
        <name>Mg(2+)</name>
        <dbReference type="ChEBI" id="CHEBI:18420"/>
        <note>shared with alpha subunit</note>
    </ligand>
</feature>
<keyword evidence="4 15" id="KW-0963">Cytoplasm</keyword>
<comment type="caution">
    <text evidence="20">The sequence shown here is derived from an EMBL/GenBank/DDBJ whole genome shotgun (WGS) entry which is preliminary data.</text>
</comment>
<evidence type="ECO:0000259" key="18">
    <source>
        <dbReference type="PROSITE" id="PS51447"/>
    </source>
</evidence>
<evidence type="ECO:0000256" key="1">
    <source>
        <dbReference type="ARBA" id="ARBA00004496"/>
    </source>
</evidence>
<dbReference type="Gene3D" id="3.30.56.10">
    <property type="match status" value="2"/>
</dbReference>
<evidence type="ECO:0000256" key="12">
    <source>
        <dbReference type="ARBA" id="ARBA00022917"/>
    </source>
</evidence>
<dbReference type="SMART" id="SM00874">
    <property type="entry name" value="B5"/>
    <property type="match status" value="1"/>
</dbReference>
<dbReference type="NCBIfam" id="NF045760">
    <property type="entry name" value="YtpR"/>
    <property type="match status" value="1"/>
</dbReference>
<dbReference type="InterPro" id="IPR033714">
    <property type="entry name" value="tRNA_bind_bactPheRS"/>
</dbReference>
<dbReference type="InterPro" id="IPR009061">
    <property type="entry name" value="DNA-bd_dom_put_sf"/>
</dbReference>
<dbReference type="GO" id="GO:0005524">
    <property type="term" value="F:ATP binding"/>
    <property type="evidence" value="ECO:0007669"/>
    <property type="project" value="UniProtKB-UniRule"/>
</dbReference>
<evidence type="ECO:0000313" key="21">
    <source>
        <dbReference type="Proteomes" id="UP000018837"/>
    </source>
</evidence>
<dbReference type="GO" id="GO:0004826">
    <property type="term" value="F:phenylalanine-tRNA ligase activity"/>
    <property type="evidence" value="ECO:0007669"/>
    <property type="project" value="UniProtKB-UniRule"/>
</dbReference>
<dbReference type="InterPro" id="IPR036690">
    <property type="entry name" value="Fdx_antiC-bd_sf"/>
</dbReference>
<dbReference type="EC" id="6.1.1.20" evidence="15"/>
<evidence type="ECO:0000256" key="4">
    <source>
        <dbReference type="ARBA" id="ARBA00022490"/>
    </source>
</evidence>
<name>W2C2A6_9BACT</name>
<dbReference type="AlphaFoldDB" id="W2C2A6"/>